<evidence type="ECO:0000256" key="1">
    <source>
        <dbReference type="SAM" id="MobiDB-lite"/>
    </source>
</evidence>
<proteinExistence type="predicted"/>
<evidence type="ECO:0000313" key="2">
    <source>
        <dbReference type="EMBL" id="KAF6036880.1"/>
    </source>
</evidence>
<accession>A0A7J7KE03</accession>
<protein>
    <submittedName>
        <fullName evidence="2">Uncharacterized protein</fullName>
    </submittedName>
</protein>
<feature type="region of interest" description="Disordered" evidence="1">
    <location>
        <begin position="114"/>
        <end position="135"/>
    </location>
</feature>
<gene>
    <name evidence="2" type="ORF">EB796_004806</name>
</gene>
<sequence>MLTVVVDPFLEAMHMERRDDDFLDKLNHKMSTTVMFILVFIQTFYQNQLLSVDAYNPCKEKYLLMSFVDDYLKCDGFITMKLMSCNANPLVAAGVIKQLWGIHRDHVHVWRKGHNIAPSPSPSDRSVTKFARNHL</sequence>
<dbReference type="EMBL" id="VXIV02000654">
    <property type="protein sequence ID" value="KAF6036880.1"/>
    <property type="molecule type" value="Genomic_DNA"/>
</dbReference>
<evidence type="ECO:0000313" key="3">
    <source>
        <dbReference type="Proteomes" id="UP000593567"/>
    </source>
</evidence>
<keyword evidence="3" id="KW-1185">Reference proteome</keyword>
<dbReference type="AlphaFoldDB" id="A0A7J7KE03"/>
<comment type="caution">
    <text evidence="2">The sequence shown here is derived from an EMBL/GenBank/DDBJ whole genome shotgun (WGS) entry which is preliminary data.</text>
</comment>
<name>A0A7J7KE03_BUGNE</name>
<organism evidence="2 3">
    <name type="scientific">Bugula neritina</name>
    <name type="common">Brown bryozoan</name>
    <name type="synonym">Sertularia neritina</name>
    <dbReference type="NCBI Taxonomy" id="10212"/>
    <lineage>
        <taxon>Eukaryota</taxon>
        <taxon>Metazoa</taxon>
        <taxon>Spiralia</taxon>
        <taxon>Lophotrochozoa</taxon>
        <taxon>Bryozoa</taxon>
        <taxon>Gymnolaemata</taxon>
        <taxon>Cheilostomatida</taxon>
        <taxon>Flustrina</taxon>
        <taxon>Buguloidea</taxon>
        <taxon>Bugulidae</taxon>
        <taxon>Bugula</taxon>
    </lineage>
</organism>
<dbReference type="Proteomes" id="UP000593567">
    <property type="component" value="Unassembled WGS sequence"/>
</dbReference>
<reference evidence="2" key="1">
    <citation type="submission" date="2020-06" db="EMBL/GenBank/DDBJ databases">
        <title>Draft genome of Bugula neritina, a colonial animal packing powerful symbionts and potential medicines.</title>
        <authorList>
            <person name="Rayko M."/>
        </authorList>
    </citation>
    <scope>NUCLEOTIDE SEQUENCE [LARGE SCALE GENOMIC DNA]</scope>
    <source>
        <strain evidence="2">Kwan_BN1</strain>
    </source>
</reference>